<organism evidence="1 2">
    <name type="scientific">Elysia crispata</name>
    <name type="common">lettuce slug</name>
    <dbReference type="NCBI Taxonomy" id="231223"/>
    <lineage>
        <taxon>Eukaryota</taxon>
        <taxon>Metazoa</taxon>
        <taxon>Spiralia</taxon>
        <taxon>Lophotrochozoa</taxon>
        <taxon>Mollusca</taxon>
        <taxon>Gastropoda</taxon>
        <taxon>Heterobranchia</taxon>
        <taxon>Euthyneura</taxon>
        <taxon>Panpulmonata</taxon>
        <taxon>Sacoglossa</taxon>
        <taxon>Placobranchoidea</taxon>
        <taxon>Plakobranchidae</taxon>
        <taxon>Elysia</taxon>
    </lineage>
</organism>
<comment type="caution">
    <text evidence="1">The sequence shown here is derived from an EMBL/GenBank/DDBJ whole genome shotgun (WGS) entry which is preliminary data.</text>
</comment>
<name>A0AAE0Y9B8_9GAST</name>
<reference evidence="1" key="1">
    <citation type="journal article" date="2023" name="G3 (Bethesda)">
        <title>A reference genome for the long-term kleptoplast-retaining sea slug Elysia crispata morphotype clarki.</title>
        <authorList>
            <person name="Eastman K.E."/>
            <person name="Pendleton A.L."/>
            <person name="Shaikh M.A."/>
            <person name="Suttiyut T."/>
            <person name="Ogas R."/>
            <person name="Tomko P."/>
            <person name="Gavelis G."/>
            <person name="Widhalm J.R."/>
            <person name="Wisecaver J.H."/>
        </authorList>
    </citation>
    <scope>NUCLEOTIDE SEQUENCE</scope>
    <source>
        <strain evidence="1">ECLA1</strain>
    </source>
</reference>
<accession>A0AAE0Y9B8</accession>
<dbReference type="EMBL" id="JAWDGP010006661">
    <property type="protein sequence ID" value="KAK3737273.1"/>
    <property type="molecule type" value="Genomic_DNA"/>
</dbReference>
<dbReference type="AlphaFoldDB" id="A0AAE0Y9B8"/>
<protein>
    <submittedName>
        <fullName evidence="1">Uncharacterized protein</fullName>
    </submittedName>
</protein>
<gene>
    <name evidence="1" type="ORF">RRG08_009905</name>
</gene>
<evidence type="ECO:0000313" key="2">
    <source>
        <dbReference type="Proteomes" id="UP001283361"/>
    </source>
</evidence>
<keyword evidence="2" id="KW-1185">Reference proteome</keyword>
<dbReference type="Proteomes" id="UP001283361">
    <property type="component" value="Unassembled WGS sequence"/>
</dbReference>
<proteinExistence type="predicted"/>
<evidence type="ECO:0000313" key="1">
    <source>
        <dbReference type="EMBL" id="KAK3737273.1"/>
    </source>
</evidence>
<sequence>MWFLAPISNGALYLSSPTRRTSAILYMYTQTTTDRQSGIKTFDVNESNIFFTSCRHSQHSRHSNTAGTPTQQALKLHTDLCARYVCLNSVYRGNQEGDCHLLSGKATRSAGKVQAVEGAVFGGL</sequence>